<keyword evidence="1" id="KW-1133">Transmembrane helix</keyword>
<proteinExistence type="predicted"/>
<dbReference type="GeneID" id="92005452"/>
<evidence type="ECO:0000256" key="1">
    <source>
        <dbReference type="SAM" id="Phobius"/>
    </source>
</evidence>
<sequence length="297" mass="32732">MPSNDVEKATLVFGTRGGTTTGSYSEIRMTHCEVSATYVETEIECIRASAGGALRCAASRIREAPGMPHSNWSSLNIQRSFTGNYLSYIPDTIQSAHRVTPSGLESYLQDPPTSFSDGTMDIHDFGNISMDVFQARLALIVNTFYHASLNTSNFLGADGVGLYHVPWNYANQYGNTSGTWTEFTPPRYEVKFGWFALYLAGTTFLAICAIVTVVMTVLTRAPDLFGGVSSLTRDSAFVTGVPDGGSSLSGSERARLLKDLWVKIQDVKPEREVGRIAFSDRKELEGTARLRWDRKYE</sequence>
<evidence type="ECO:0000313" key="3">
    <source>
        <dbReference type="Proteomes" id="UP001430584"/>
    </source>
</evidence>
<protein>
    <submittedName>
        <fullName evidence="2">Uncharacterized protein</fullName>
    </submittedName>
</protein>
<keyword evidence="3" id="KW-1185">Reference proteome</keyword>
<reference evidence="2 3" key="1">
    <citation type="submission" date="2024-02" db="EMBL/GenBank/DDBJ databases">
        <title>De novo assembly and annotation of 12 fungi associated with fruit tree decline syndrome in Ontario, Canada.</title>
        <authorList>
            <person name="Sulman M."/>
            <person name="Ellouze W."/>
            <person name="Ilyukhin E."/>
        </authorList>
    </citation>
    <scope>NUCLEOTIDE SEQUENCE [LARGE SCALE GENOMIC DNA]</scope>
    <source>
        <strain evidence="2 3">FDS-637</strain>
    </source>
</reference>
<feature type="transmembrane region" description="Helical" evidence="1">
    <location>
        <begin position="192"/>
        <end position="218"/>
    </location>
</feature>
<keyword evidence="1" id="KW-0812">Transmembrane</keyword>
<organism evidence="2 3">
    <name type="scientific">Diplodia seriata</name>
    <dbReference type="NCBI Taxonomy" id="420778"/>
    <lineage>
        <taxon>Eukaryota</taxon>
        <taxon>Fungi</taxon>
        <taxon>Dikarya</taxon>
        <taxon>Ascomycota</taxon>
        <taxon>Pezizomycotina</taxon>
        <taxon>Dothideomycetes</taxon>
        <taxon>Dothideomycetes incertae sedis</taxon>
        <taxon>Botryosphaeriales</taxon>
        <taxon>Botryosphaeriaceae</taxon>
        <taxon>Diplodia</taxon>
    </lineage>
</organism>
<name>A0ABR3CXZ6_9PEZI</name>
<dbReference type="RefSeq" id="XP_066638140.1">
    <property type="nucleotide sequence ID" value="XM_066772861.1"/>
</dbReference>
<keyword evidence="1" id="KW-0472">Membrane</keyword>
<gene>
    <name evidence="2" type="ORF">SLS55_001367</name>
</gene>
<evidence type="ECO:0000313" key="2">
    <source>
        <dbReference type="EMBL" id="KAL0265400.1"/>
    </source>
</evidence>
<dbReference type="Proteomes" id="UP001430584">
    <property type="component" value="Unassembled WGS sequence"/>
</dbReference>
<dbReference type="EMBL" id="JAJVCZ030000001">
    <property type="protein sequence ID" value="KAL0265400.1"/>
    <property type="molecule type" value="Genomic_DNA"/>
</dbReference>
<comment type="caution">
    <text evidence="2">The sequence shown here is derived from an EMBL/GenBank/DDBJ whole genome shotgun (WGS) entry which is preliminary data.</text>
</comment>
<accession>A0ABR3CXZ6</accession>